<dbReference type="InterPro" id="IPR036259">
    <property type="entry name" value="MFS_trans_sf"/>
</dbReference>
<feature type="domain" description="Major facilitator superfamily (MFS) profile" evidence="8">
    <location>
        <begin position="53"/>
        <end position="422"/>
    </location>
</feature>
<dbReference type="Pfam" id="PF07690">
    <property type="entry name" value="MFS_1"/>
    <property type="match status" value="1"/>
</dbReference>
<dbReference type="PANTHER" id="PTHR43791:SF40">
    <property type="entry name" value="THIAMINE PATHWAY TRANSPORTER THI73"/>
    <property type="match status" value="1"/>
</dbReference>
<feature type="transmembrane region" description="Helical" evidence="7">
    <location>
        <begin position="275"/>
        <end position="294"/>
    </location>
</feature>
<evidence type="ECO:0000256" key="4">
    <source>
        <dbReference type="ARBA" id="ARBA00022989"/>
    </source>
</evidence>
<proteinExistence type="inferred from homology"/>
<evidence type="ECO:0000313" key="10">
    <source>
        <dbReference type="Proteomes" id="UP000664521"/>
    </source>
</evidence>
<evidence type="ECO:0000259" key="8">
    <source>
        <dbReference type="PROSITE" id="PS50850"/>
    </source>
</evidence>
<sequence length="422" mass="46894">MEIKASTDSKDEISHSTTLRDLDQAYYYLQRTGANVEADVNLRSLRRKIDWRIVPLMFCAYTMQFIDKVLLNYAAVMGLNKNLRLTGNNFTNAATAFFIAYLIAEIPNAYVLQLLPPAKWLSLNVILWGISTACTAAATNYHSLLAARIFLGIFEASIAPSLMLLSSQWYTKSEQAPRFSLWYCGLGVGQIVGGVLSYAFQQVKRPGFEGWRIMFVVLGLVTVIVGVAIWLVLPDTPMKAKWLSEAEKGVLLRHVAINRTGIENRRFKPSQILEVFMDVQLWLLTFTTILTSISSGVVTTYSATLIHCITAVLPVIYQWTAANVAGQTKRVVSVALVAGSFSVGNIIGPQTFQAKDAPQYIPAKITVLATQAGAAAVAFVLFLYYVWANRRKRGTPGAEQQGQQDLWDGRTDKEDGSFRYVY</sequence>
<dbReference type="GO" id="GO:0016020">
    <property type="term" value="C:membrane"/>
    <property type="evidence" value="ECO:0007669"/>
    <property type="project" value="UniProtKB-SubCell"/>
</dbReference>
<protein>
    <recommendedName>
        <fullName evidence="8">Major facilitator superfamily (MFS) profile domain-containing protein</fullName>
    </recommendedName>
</protein>
<dbReference type="Proteomes" id="UP000664521">
    <property type="component" value="Unassembled WGS sequence"/>
</dbReference>
<feature type="transmembrane region" description="Helical" evidence="7">
    <location>
        <begin position="179"/>
        <end position="200"/>
    </location>
</feature>
<evidence type="ECO:0000256" key="1">
    <source>
        <dbReference type="ARBA" id="ARBA00004141"/>
    </source>
</evidence>
<evidence type="ECO:0000256" key="6">
    <source>
        <dbReference type="ARBA" id="ARBA00037968"/>
    </source>
</evidence>
<feature type="transmembrane region" description="Helical" evidence="7">
    <location>
        <begin position="331"/>
        <end position="348"/>
    </location>
</feature>
<evidence type="ECO:0000256" key="2">
    <source>
        <dbReference type="ARBA" id="ARBA00022448"/>
    </source>
</evidence>
<organism evidence="9 10">
    <name type="scientific">Heterodermia speciosa</name>
    <dbReference type="NCBI Taxonomy" id="116794"/>
    <lineage>
        <taxon>Eukaryota</taxon>
        <taxon>Fungi</taxon>
        <taxon>Dikarya</taxon>
        <taxon>Ascomycota</taxon>
        <taxon>Pezizomycotina</taxon>
        <taxon>Lecanoromycetes</taxon>
        <taxon>OSLEUM clade</taxon>
        <taxon>Lecanoromycetidae</taxon>
        <taxon>Caliciales</taxon>
        <taxon>Physciaceae</taxon>
        <taxon>Heterodermia</taxon>
    </lineage>
</organism>
<feature type="transmembrane region" description="Helical" evidence="7">
    <location>
        <begin position="94"/>
        <end position="113"/>
    </location>
</feature>
<dbReference type="PROSITE" id="PS50850">
    <property type="entry name" value="MFS"/>
    <property type="match status" value="1"/>
</dbReference>
<feature type="transmembrane region" description="Helical" evidence="7">
    <location>
        <begin position="368"/>
        <end position="387"/>
    </location>
</feature>
<dbReference type="OrthoDB" id="6730379at2759"/>
<feature type="transmembrane region" description="Helical" evidence="7">
    <location>
        <begin position="53"/>
        <end position="74"/>
    </location>
</feature>
<gene>
    <name evidence="9" type="ORF">HETSPECPRED_000515</name>
</gene>
<keyword evidence="5 7" id="KW-0472">Membrane</keyword>
<keyword evidence="2" id="KW-0813">Transport</keyword>
<dbReference type="AlphaFoldDB" id="A0A8H3G3E9"/>
<feature type="transmembrane region" description="Helical" evidence="7">
    <location>
        <begin position="300"/>
        <end position="319"/>
    </location>
</feature>
<dbReference type="InterPro" id="IPR011701">
    <property type="entry name" value="MFS"/>
</dbReference>
<name>A0A8H3G3E9_9LECA</name>
<comment type="similarity">
    <text evidence="6">Belongs to the major facilitator superfamily. Allantoate permease family.</text>
</comment>
<dbReference type="SUPFAM" id="SSF103473">
    <property type="entry name" value="MFS general substrate transporter"/>
    <property type="match status" value="1"/>
</dbReference>
<dbReference type="FunFam" id="1.20.1250.20:FF:000064">
    <property type="entry name" value="MFS allantoate transporter"/>
    <property type="match status" value="1"/>
</dbReference>
<evidence type="ECO:0000256" key="7">
    <source>
        <dbReference type="SAM" id="Phobius"/>
    </source>
</evidence>
<comment type="caution">
    <text evidence="9">The sequence shown here is derived from an EMBL/GenBank/DDBJ whole genome shotgun (WGS) entry which is preliminary data.</text>
</comment>
<accession>A0A8H3G3E9</accession>
<dbReference type="EMBL" id="CAJPDS010000101">
    <property type="protein sequence ID" value="CAF9937376.1"/>
    <property type="molecule type" value="Genomic_DNA"/>
</dbReference>
<evidence type="ECO:0000256" key="5">
    <source>
        <dbReference type="ARBA" id="ARBA00023136"/>
    </source>
</evidence>
<dbReference type="PANTHER" id="PTHR43791">
    <property type="entry name" value="PERMEASE-RELATED"/>
    <property type="match status" value="1"/>
</dbReference>
<evidence type="ECO:0000256" key="3">
    <source>
        <dbReference type="ARBA" id="ARBA00022692"/>
    </source>
</evidence>
<reference evidence="9" key="1">
    <citation type="submission" date="2021-03" db="EMBL/GenBank/DDBJ databases">
        <authorList>
            <person name="Tagirdzhanova G."/>
        </authorList>
    </citation>
    <scope>NUCLEOTIDE SEQUENCE</scope>
</reference>
<keyword evidence="3 7" id="KW-0812">Transmembrane</keyword>
<feature type="transmembrane region" description="Helical" evidence="7">
    <location>
        <begin position="120"/>
        <end position="139"/>
    </location>
</feature>
<dbReference type="Gene3D" id="1.20.1250.20">
    <property type="entry name" value="MFS general substrate transporter like domains"/>
    <property type="match status" value="1"/>
</dbReference>
<feature type="transmembrane region" description="Helical" evidence="7">
    <location>
        <begin position="212"/>
        <end position="233"/>
    </location>
</feature>
<feature type="transmembrane region" description="Helical" evidence="7">
    <location>
        <begin position="145"/>
        <end position="167"/>
    </location>
</feature>
<keyword evidence="10" id="KW-1185">Reference proteome</keyword>
<dbReference type="InterPro" id="IPR020846">
    <property type="entry name" value="MFS_dom"/>
</dbReference>
<keyword evidence="4 7" id="KW-1133">Transmembrane helix</keyword>
<evidence type="ECO:0000313" key="9">
    <source>
        <dbReference type="EMBL" id="CAF9937376.1"/>
    </source>
</evidence>
<dbReference type="GO" id="GO:0022857">
    <property type="term" value="F:transmembrane transporter activity"/>
    <property type="evidence" value="ECO:0007669"/>
    <property type="project" value="InterPro"/>
</dbReference>
<comment type="subcellular location">
    <subcellularLocation>
        <location evidence="1">Membrane</location>
        <topology evidence="1">Multi-pass membrane protein</topology>
    </subcellularLocation>
</comment>